<proteinExistence type="predicted"/>
<feature type="compositionally biased region" description="Polar residues" evidence="3">
    <location>
        <begin position="531"/>
        <end position="540"/>
    </location>
</feature>
<keyword evidence="1" id="KW-0479">Metal-binding</keyword>
<feature type="region of interest" description="Disordered" evidence="3">
    <location>
        <begin position="518"/>
        <end position="540"/>
    </location>
</feature>
<feature type="domain" description="Ig-like" evidence="5">
    <location>
        <begin position="436"/>
        <end position="515"/>
    </location>
</feature>
<evidence type="ECO:0000256" key="1">
    <source>
        <dbReference type="ARBA" id="ARBA00022723"/>
    </source>
</evidence>
<feature type="domain" description="Ig-like" evidence="5">
    <location>
        <begin position="260"/>
        <end position="325"/>
    </location>
</feature>
<dbReference type="InterPro" id="IPR008972">
    <property type="entry name" value="Cupredoxin"/>
</dbReference>
<dbReference type="Pfam" id="PF12245">
    <property type="entry name" value="Big_3_2"/>
    <property type="match status" value="4"/>
</dbReference>
<name>A0ABV5R666_9ACTN</name>
<reference evidence="6 7" key="1">
    <citation type="submission" date="2024-09" db="EMBL/GenBank/DDBJ databases">
        <authorList>
            <person name="Sun Q."/>
            <person name="Mori K."/>
        </authorList>
    </citation>
    <scope>NUCLEOTIDE SEQUENCE [LARGE SCALE GENOMIC DNA]</scope>
    <source>
        <strain evidence="6 7">JCM 3331</strain>
    </source>
</reference>
<gene>
    <name evidence="6" type="ORF">ACFFTL_13625</name>
</gene>
<dbReference type="Proteomes" id="UP001589710">
    <property type="component" value="Unassembled WGS sequence"/>
</dbReference>
<dbReference type="PROSITE" id="PS00196">
    <property type="entry name" value="COPPER_BLUE"/>
    <property type="match status" value="1"/>
</dbReference>
<evidence type="ECO:0000256" key="4">
    <source>
        <dbReference type="SAM" id="SignalP"/>
    </source>
</evidence>
<keyword evidence="7" id="KW-1185">Reference proteome</keyword>
<sequence length="803" mass="82162">MLMALMAVVFTAFALAVPAAYAAVNHAEKTAATQVLTWTAGDDYTKYTSAPTTAVAGKATIVFESSAATGNTTGLTHTLTFDASNTDYNNDVSLNILASPFDSEGGKHTVEVTLTPGVYRYFCAMPGHQMMTGELIVTAAPGDDTTAPDTSATVSGTKDSAGNYVGSASVALTASDAESGVAGIEYSLDGASYNNYTAPVAVSSVGRHTLSYRATDKAGNTSPVKSVDFTVVAPEPPKDTTPPDASATVSGTKDSAGNYVSSARVTVTASDAESGVAGIEYSLDGASYRNYTAPVDVDAVGRHTLSYRATDKAGNTSSVKSVEFTVVAPEPPKDTTPPDASATVSGTKDSAGNYVSSARVTVTASDAESGVAGIEYSLDGASYSNYTAPVVVNSVGRHTLSYRATDKAGNTSSVKSVEFTVVAPEPPKDTTPPDTSATVSGTKDSAGSYVSSATVTVTASDAESGVAGIEYSLDGASYGNYTAPVVVNSVGRHTLSYRATDKAGNTSSVKSVEFTVVAPEPPKDTTPPDTSATVSGTKDSAGSYVSSATVTVTASDADSGVAGIEYSLDGASYRNYTAPVGVDVVGRHTLSYRATDKAGNTSTPQSVEFTVVAAPPADRTPPQVSASVSGTKNDSGDYVGSATVTVTASDAESGVARIEYSLDGGPYLQYSAPVAIDRAGSHTLLYRASDKAGNTSTPQSLSLTIVDSKPPTDCPETDNRSTVFTGSINTGVPNRVTTNGCTVNELIEDHRAWKNHGAFVSHVGEIVTTLRKEGVLDQREAALIKKAAGQSDVGIPNHSLAGR</sequence>
<feature type="chain" id="PRO_5045887222" evidence="4">
    <location>
        <begin position="23"/>
        <end position="803"/>
    </location>
</feature>
<evidence type="ECO:0000256" key="2">
    <source>
        <dbReference type="ARBA" id="ARBA00023008"/>
    </source>
</evidence>
<feature type="region of interest" description="Disordered" evidence="3">
    <location>
        <begin position="691"/>
        <end position="720"/>
    </location>
</feature>
<feature type="compositionally biased region" description="Polar residues" evidence="3">
    <location>
        <begin position="436"/>
        <end position="445"/>
    </location>
</feature>
<dbReference type="InterPro" id="IPR022038">
    <property type="entry name" value="Ig-like_bact"/>
</dbReference>
<feature type="domain" description="Ig-like" evidence="5">
    <location>
        <begin position="342"/>
        <end position="420"/>
    </location>
</feature>
<evidence type="ECO:0000259" key="5">
    <source>
        <dbReference type="Pfam" id="PF12245"/>
    </source>
</evidence>
<evidence type="ECO:0000313" key="7">
    <source>
        <dbReference type="Proteomes" id="UP001589710"/>
    </source>
</evidence>
<organism evidence="6 7">
    <name type="scientific">Streptomyces yanii</name>
    <dbReference type="NCBI Taxonomy" id="78510"/>
    <lineage>
        <taxon>Bacteria</taxon>
        <taxon>Bacillati</taxon>
        <taxon>Actinomycetota</taxon>
        <taxon>Actinomycetes</taxon>
        <taxon>Kitasatosporales</taxon>
        <taxon>Streptomycetaceae</taxon>
        <taxon>Streptomyces</taxon>
    </lineage>
</organism>
<dbReference type="InterPro" id="IPR013783">
    <property type="entry name" value="Ig-like_fold"/>
</dbReference>
<feature type="region of interest" description="Disordered" evidence="3">
    <location>
        <begin position="328"/>
        <end position="348"/>
    </location>
</feature>
<feature type="domain" description="Ig-like" evidence="5">
    <location>
        <begin position="147"/>
        <end position="229"/>
    </location>
</feature>
<dbReference type="InterPro" id="IPR028871">
    <property type="entry name" value="BlueCu_1_BS"/>
</dbReference>
<keyword evidence="4" id="KW-0732">Signal</keyword>
<accession>A0ABV5R666</accession>
<feature type="region of interest" description="Disordered" evidence="3">
    <location>
        <begin position="423"/>
        <end position="445"/>
    </location>
</feature>
<comment type="caution">
    <text evidence="6">The sequence shown here is derived from an EMBL/GenBank/DDBJ whole genome shotgun (WGS) entry which is preliminary data.</text>
</comment>
<dbReference type="EMBL" id="JBHMCG010000057">
    <property type="protein sequence ID" value="MFB9573333.1"/>
    <property type="molecule type" value="Genomic_DNA"/>
</dbReference>
<evidence type="ECO:0000313" key="6">
    <source>
        <dbReference type="EMBL" id="MFB9573333.1"/>
    </source>
</evidence>
<feature type="region of interest" description="Disordered" evidence="3">
    <location>
        <begin position="234"/>
        <end position="253"/>
    </location>
</feature>
<dbReference type="InterPro" id="IPR058094">
    <property type="entry name" value="Ig-like_OmpL47-like"/>
</dbReference>
<evidence type="ECO:0000256" key="3">
    <source>
        <dbReference type="SAM" id="MobiDB-lite"/>
    </source>
</evidence>
<protein>
    <submittedName>
        <fullName evidence="6">OmpL47-type beta-barrel domain-containing protein</fullName>
    </submittedName>
</protein>
<feature type="signal peptide" evidence="4">
    <location>
        <begin position="1"/>
        <end position="22"/>
    </location>
</feature>
<dbReference type="PANTHER" id="PTHR24273">
    <property type="entry name" value="FI04643P-RELATED"/>
    <property type="match status" value="1"/>
</dbReference>
<keyword evidence="2" id="KW-0186">Copper</keyword>
<feature type="region of interest" description="Disordered" evidence="3">
    <location>
        <begin position="616"/>
        <end position="636"/>
    </location>
</feature>
<feature type="compositionally biased region" description="Polar residues" evidence="3">
    <location>
        <begin position="692"/>
        <end position="705"/>
    </location>
</feature>
<feature type="compositionally biased region" description="Polar residues" evidence="3">
    <location>
        <begin position="622"/>
        <end position="633"/>
    </location>
</feature>
<dbReference type="Gene3D" id="2.60.40.10">
    <property type="entry name" value="Immunoglobulins"/>
    <property type="match status" value="6"/>
</dbReference>
<dbReference type="Gene3D" id="2.60.40.420">
    <property type="entry name" value="Cupredoxins - blue copper proteins"/>
    <property type="match status" value="1"/>
</dbReference>
<dbReference type="SUPFAM" id="SSF49503">
    <property type="entry name" value="Cupredoxins"/>
    <property type="match status" value="1"/>
</dbReference>
<dbReference type="PANTHER" id="PTHR24273:SF32">
    <property type="entry name" value="HYALIN"/>
    <property type="match status" value="1"/>
</dbReference>
<dbReference type="RefSeq" id="WP_345514795.1">
    <property type="nucleotide sequence ID" value="NZ_BAAAXD010000029.1"/>
</dbReference>
<dbReference type="NCBIfam" id="NF047446">
    <property type="entry name" value="barrel_OmpL47"/>
    <property type="match status" value="6"/>
</dbReference>